<evidence type="ECO:0000259" key="4">
    <source>
        <dbReference type="PROSITE" id="PS50949"/>
    </source>
</evidence>
<name>A0ABS5RTM4_9HYPH</name>
<dbReference type="PROSITE" id="PS50949">
    <property type="entry name" value="HTH_GNTR"/>
    <property type="match status" value="1"/>
</dbReference>
<dbReference type="Gene3D" id="1.10.10.10">
    <property type="entry name" value="Winged helix-like DNA-binding domain superfamily/Winged helix DNA-binding domain"/>
    <property type="match status" value="1"/>
</dbReference>
<sequence length="234" mass="26495">MYRMVAEQIASRIETGVWPTGTVVPAEVALAQEFRVSVGTIRRALSELTAGGVLVRRRKTGTVVTGRIPHHSLRFFFDYFRLHARSGKLQNSTSQVLNLTTRPPSPDEATRLALPDDAPVIHLHRLRLVDERPVMHEVVILPAHLVPDFPTDPDLVPHRIYPMLWDDYGLKISAVREQVEADLATETDCRLLNMTQPAAVLMLHEVAYDQMGRPILLNNHRACTREDVYINEIQ</sequence>
<evidence type="ECO:0000256" key="3">
    <source>
        <dbReference type="ARBA" id="ARBA00023163"/>
    </source>
</evidence>
<evidence type="ECO:0000256" key="1">
    <source>
        <dbReference type="ARBA" id="ARBA00023015"/>
    </source>
</evidence>
<dbReference type="InterPro" id="IPR036388">
    <property type="entry name" value="WH-like_DNA-bd_sf"/>
</dbReference>
<dbReference type="SMART" id="SM00345">
    <property type="entry name" value="HTH_GNTR"/>
    <property type="match status" value="1"/>
</dbReference>
<keyword evidence="1" id="KW-0805">Transcription regulation</keyword>
<feature type="domain" description="HTH gntR-type" evidence="4">
    <location>
        <begin position="1"/>
        <end position="67"/>
    </location>
</feature>
<evidence type="ECO:0000313" key="5">
    <source>
        <dbReference type="EMBL" id="MBS9719594.1"/>
    </source>
</evidence>
<dbReference type="InterPro" id="IPR028978">
    <property type="entry name" value="Chorismate_lyase_/UTRA_dom_sf"/>
</dbReference>
<dbReference type="SUPFAM" id="SSF46785">
    <property type="entry name" value="Winged helix' DNA-binding domain"/>
    <property type="match status" value="1"/>
</dbReference>
<dbReference type="EMBL" id="JAFMNX010000001">
    <property type="protein sequence ID" value="MBS9719594.1"/>
    <property type="molecule type" value="Genomic_DNA"/>
</dbReference>
<keyword evidence="6" id="KW-1185">Reference proteome</keyword>
<dbReference type="PANTHER" id="PTHR44846:SF1">
    <property type="entry name" value="MANNOSYL-D-GLYCERATE TRANSPORT_METABOLISM SYSTEM REPRESSOR MNGR-RELATED"/>
    <property type="match status" value="1"/>
</dbReference>
<gene>
    <name evidence="5" type="ORF">JYU29_02705</name>
</gene>
<dbReference type="InterPro" id="IPR000524">
    <property type="entry name" value="Tscrpt_reg_HTH_GntR"/>
</dbReference>
<dbReference type="CDD" id="cd07377">
    <property type="entry name" value="WHTH_GntR"/>
    <property type="match status" value="1"/>
</dbReference>
<keyword evidence="2" id="KW-0238">DNA-binding</keyword>
<accession>A0ABS5RTM4</accession>
<dbReference type="SUPFAM" id="SSF64288">
    <property type="entry name" value="Chorismate lyase-like"/>
    <property type="match status" value="1"/>
</dbReference>
<proteinExistence type="predicted"/>
<dbReference type="InterPro" id="IPR050679">
    <property type="entry name" value="Bact_HTH_transcr_reg"/>
</dbReference>
<dbReference type="InterPro" id="IPR036390">
    <property type="entry name" value="WH_DNA-bd_sf"/>
</dbReference>
<dbReference type="Pfam" id="PF07702">
    <property type="entry name" value="UTRA"/>
    <property type="match status" value="1"/>
</dbReference>
<dbReference type="PANTHER" id="PTHR44846">
    <property type="entry name" value="MANNOSYL-D-GLYCERATE TRANSPORT/METABOLISM SYSTEM REPRESSOR MNGR-RELATED"/>
    <property type="match status" value="1"/>
</dbReference>
<dbReference type="Pfam" id="PF00392">
    <property type="entry name" value="GntR"/>
    <property type="match status" value="1"/>
</dbReference>
<reference evidence="5 6" key="1">
    <citation type="submission" date="2021-03" db="EMBL/GenBank/DDBJ databases">
        <title>Tianweitania aestuarii sp. nov., isolated from a tidal flat.</title>
        <authorList>
            <person name="Park S."/>
            <person name="Yoon J.-H."/>
        </authorList>
    </citation>
    <scope>NUCLEOTIDE SEQUENCE [LARGE SCALE GENOMIC DNA]</scope>
    <source>
        <strain evidence="5 6">BSSL-BM11</strain>
    </source>
</reference>
<evidence type="ECO:0000313" key="6">
    <source>
        <dbReference type="Proteomes" id="UP001297272"/>
    </source>
</evidence>
<dbReference type="SMART" id="SM00866">
    <property type="entry name" value="UTRA"/>
    <property type="match status" value="1"/>
</dbReference>
<dbReference type="Gene3D" id="3.40.1410.10">
    <property type="entry name" value="Chorismate lyase-like"/>
    <property type="match status" value="1"/>
</dbReference>
<organism evidence="5 6">
    <name type="scientific">Tianweitania aestuarii</name>
    <dbReference type="NCBI Taxonomy" id="2814886"/>
    <lineage>
        <taxon>Bacteria</taxon>
        <taxon>Pseudomonadati</taxon>
        <taxon>Pseudomonadota</taxon>
        <taxon>Alphaproteobacteria</taxon>
        <taxon>Hyphomicrobiales</taxon>
        <taxon>Phyllobacteriaceae</taxon>
        <taxon>Tianweitania</taxon>
    </lineage>
</organism>
<dbReference type="InterPro" id="IPR011663">
    <property type="entry name" value="UTRA"/>
</dbReference>
<dbReference type="Proteomes" id="UP001297272">
    <property type="component" value="Unassembled WGS sequence"/>
</dbReference>
<protein>
    <submittedName>
        <fullName evidence="5">GntR family transcriptional regulator</fullName>
    </submittedName>
</protein>
<comment type="caution">
    <text evidence="5">The sequence shown here is derived from an EMBL/GenBank/DDBJ whole genome shotgun (WGS) entry which is preliminary data.</text>
</comment>
<keyword evidence="3" id="KW-0804">Transcription</keyword>
<evidence type="ECO:0000256" key="2">
    <source>
        <dbReference type="ARBA" id="ARBA00023125"/>
    </source>
</evidence>